<keyword evidence="3" id="KW-1185">Reference proteome</keyword>
<dbReference type="InterPro" id="IPR016024">
    <property type="entry name" value="ARM-type_fold"/>
</dbReference>
<feature type="compositionally biased region" description="Basic and acidic residues" evidence="1">
    <location>
        <begin position="1690"/>
        <end position="1699"/>
    </location>
</feature>
<comment type="caution">
    <text evidence="2">The sequence shown here is derived from an EMBL/GenBank/DDBJ whole genome shotgun (WGS) entry which is preliminary data.</text>
</comment>
<gene>
    <name evidence="2" type="ORF">M9Y10_009637</name>
</gene>
<reference evidence="2 3" key="1">
    <citation type="submission" date="2024-04" db="EMBL/GenBank/DDBJ databases">
        <title>Tritrichomonas musculus Genome.</title>
        <authorList>
            <person name="Alves-Ferreira E."/>
            <person name="Grigg M."/>
            <person name="Lorenzi H."/>
            <person name="Galac M."/>
        </authorList>
    </citation>
    <scope>NUCLEOTIDE SEQUENCE [LARGE SCALE GENOMIC DNA]</scope>
    <source>
        <strain evidence="2 3">EAF2021</strain>
    </source>
</reference>
<protein>
    <recommendedName>
        <fullName evidence="4">DUF2428 domain-containing protein</fullName>
    </recommendedName>
</protein>
<dbReference type="EMBL" id="JAPFFF010000015">
    <property type="protein sequence ID" value="KAK8866671.1"/>
    <property type="molecule type" value="Genomic_DNA"/>
</dbReference>
<dbReference type="Proteomes" id="UP001470230">
    <property type="component" value="Unassembled WGS sequence"/>
</dbReference>
<evidence type="ECO:0008006" key="4">
    <source>
        <dbReference type="Google" id="ProtNLM"/>
    </source>
</evidence>
<evidence type="ECO:0000313" key="3">
    <source>
        <dbReference type="Proteomes" id="UP001470230"/>
    </source>
</evidence>
<feature type="compositionally biased region" description="Acidic residues" evidence="1">
    <location>
        <begin position="1700"/>
        <end position="1711"/>
    </location>
</feature>
<feature type="region of interest" description="Disordered" evidence="1">
    <location>
        <begin position="1690"/>
        <end position="1711"/>
    </location>
</feature>
<evidence type="ECO:0000313" key="2">
    <source>
        <dbReference type="EMBL" id="KAK8866671.1"/>
    </source>
</evidence>
<dbReference type="SUPFAM" id="SSF48371">
    <property type="entry name" value="ARM repeat"/>
    <property type="match status" value="1"/>
</dbReference>
<sequence>MEAILDQIKQIVEKKKIPDAERTIMSLLIDLDSFFDGNIEDSITIEQILLSIFTINGGNFSIQCSEFISSKLLKLYQKSKEPKLWDMINFAIQNSYSSTIIATAYICKFIGETNKAQLPRFIEHILKNCAKFQFASIYALRIAFKVGGKAVSQFQQQAFDFTTRILSSGDVKQHTVMISLKFLRTLVNSCSVSAQLSATPSKQGVQQQLEGKGSLSINNASENIINNNVSSSGDGVQLQSIIEATKNCLNSFGEQPFIQNEVAVLVAKCAYKPFLISHEAFKKTIMKKLESVENWSDASNRRHFNQVYDFTQCLSIINMFPSIILQAFSHFIDRLGPETTSQNHIQLFKYARIFIPDAVPKLIPLLPGDSQFTYFREISKEEASPKQLRLLKILSPDDNCIKEAATIALKLAVTSNKESRKEAVDLFSKLSRSHPFLVSKHVSSCLSSLKNSLSDLNNESSEFVNRIYGNTAVITAILSNLADKDGIIHENKSLLESFIKSVLTTPNINPNNPLFISLFTILITLPKQYAALSIVSKAIDTIIATCKQPSKKLLKAVFQFRSKFSKLTQNAKLVDYALKLKSIKINNTDDNNKSNTVTSDLPKSVLMNLCSMIPKLDSNANPNSNSEFAFKTAQVVLNRVLKLKPSQPLVKSFFKRPLPLASELLGVKKKEFKTDPFLSHVIRKFPLLVAASQPNDRKVLLSTVLEPKSMNITKILIIASLSEAKITRNFLPLNLHNYLISLLKSKSTKKDLLQPICEVLGLFARSHPASLPDLFDFIEGPNMNTNAASNSPNVSESNPLHGSLLLSAIFAHMTVPKQFIIKAITYLDQQMASYSTAAIAVHALESVILTHSMQLSAMNSVLSSQFNHIFISINSSSSLQPVTLKIISDCFRSLIETFSSELVDSSSQEARLVRFILKAIEMTPIGYAKEVYFECCRSIYAFSHSLTQYAPISFPSSHGASVNCQLAACAAFSDYMKFETLNPNAFEIETLVPHLLTLLQSTGDIRVHNFLVSIASTMDESKLSFWVSTVRRVLVTSSLIDSTSLAIEPTHEVKRACVDISMYIVDILGKTLYLSTENLDDIISSLCRANETGSVQLQEAAFPVLQKVIELFKDRPTAENNGRLLDLYDSQFASVVKVGFQLNLAISGGFLSTYLTFNTDNMSKDPENCSAILVVYLNGLDGCQQRSTPFYSLATHLCTVGRKYPQIRSLIQPFLVTLTPIFSQIVLDAMKLWKSNDDWRAMNNFRSLVAPFYAELLPAFVWLQTISQQNIVEVDVLVSFFVIEMKMSRESWQATAAFEALLTAFDFCGAQISSGMLELGIKSAINFSGSNEKQMLINSSALLKDGPEWDNLRECILSLCCDLSNQDDKQAQEKKEENASFELAFDPFKNQKGSSSFGFDAFGKNNVPEVFSPKTLAYLLKSDLHQQSLHRYSFFIATFIVNKFKEGKITIDVSNALFILLFEHTHSIITQVCNYVIGMENLAFNFKMMVVTLALSRIQEKDSLGQIPRFLLSSFRVGGMHLIAHFLKTRPILAFALLSKGTAKAAFILPFKDLENARAFLWFLQLSLKTMEKTIASLNSNDKTLTSFGVTVQDIQKMAKHFACSVFRLALKIIEKFGNDQINGRMIVWHCIRMIQDTQRIAGNETIKNVFESEVGNDDERRKNCFSILKISIHNEIQNKKMQELVEFSSNERGKRNDENEWETLEIGDSD</sequence>
<proteinExistence type="predicted"/>
<accession>A0ABR2IQE6</accession>
<evidence type="ECO:0000256" key="1">
    <source>
        <dbReference type="SAM" id="MobiDB-lite"/>
    </source>
</evidence>
<organism evidence="2 3">
    <name type="scientific">Tritrichomonas musculus</name>
    <dbReference type="NCBI Taxonomy" id="1915356"/>
    <lineage>
        <taxon>Eukaryota</taxon>
        <taxon>Metamonada</taxon>
        <taxon>Parabasalia</taxon>
        <taxon>Tritrichomonadida</taxon>
        <taxon>Tritrichomonadidae</taxon>
        <taxon>Tritrichomonas</taxon>
    </lineage>
</organism>
<name>A0ABR2IQE6_9EUKA</name>